<accession>X1THF5</accession>
<sequence>MLHANLTEKIVKAFYKVNNTLGYGFLEKVYENAMAIELIKMGCNVRQQQNIKERYLRMTGNEVYYVNI</sequence>
<name>X1THF5_9ZZZZ</name>
<dbReference type="AlphaFoldDB" id="X1THF5"/>
<comment type="caution">
    <text evidence="1">The sequence shown here is derived from an EMBL/GenBank/DDBJ whole genome shotgun (WGS) entry which is preliminary data.</text>
</comment>
<evidence type="ECO:0008006" key="2">
    <source>
        <dbReference type="Google" id="ProtNLM"/>
    </source>
</evidence>
<evidence type="ECO:0000313" key="1">
    <source>
        <dbReference type="EMBL" id="GAI86980.1"/>
    </source>
</evidence>
<dbReference type="InterPro" id="IPR026350">
    <property type="entry name" value="GxxExxY"/>
</dbReference>
<protein>
    <recommendedName>
        <fullName evidence="2">GxxExxY protein</fullName>
    </recommendedName>
</protein>
<dbReference type="NCBIfam" id="TIGR04256">
    <property type="entry name" value="GxxExxY"/>
    <property type="match status" value="1"/>
</dbReference>
<dbReference type="Pfam" id="PF13366">
    <property type="entry name" value="PDDEXK_3"/>
    <property type="match status" value="1"/>
</dbReference>
<gene>
    <name evidence="1" type="ORF">S12H4_15348</name>
</gene>
<dbReference type="EMBL" id="BARW01007362">
    <property type="protein sequence ID" value="GAI86980.1"/>
    <property type="molecule type" value="Genomic_DNA"/>
</dbReference>
<organism evidence="1">
    <name type="scientific">marine sediment metagenome</name>
    <dbReference type="NCBI Taxonomy" id="412755"/>
    <lineage>
        <taxon>unclassified sequences</taxon>
        <taxon>metagenomes</taxon>
        <taxon>ecological metagenomes</taxon>
    </lineage>
</organism>
<reference evidence="1" key="1">
    <citation type="journal article" date="2014" name="Front. Microbiol.">
        <title>High frequency of phylogenetically diverse reductive dehalogenase-homologous genes in deep subseafloor sedimentary metagenomes.</title>
        <authorList>
            <person name="Kawai M."/>
            <person name="Futagami T."/>
            <person name="Toyoda A."/>
            <person name="Takaki Y."/>
            <person name="Nishi S."/>
            <person name="Hori S."/>
            <person name="Arai W."/>
            <person name="Tsubouchi T."/>
            <person name="Morono Y."/>
            <person name="Uchiyama I."/>
            <person name="Ito T."/>
            <person name="Fujiyama A."/>
            <person name="Inagaki F."/>
            <person name="Takami H."/>
        </authorList>
    </citation>
    <scope>NUCLEOTIDE SEQUENCE</scope>
    <source>
        <strain evidence="1">Expedition CK06-06</strain>
    </source>
</reference>
<proteinExistence type="predicted"/>